<feature type="compositionally biased region" description="Acidic residues" evidence="1">
    <location>
        <begin position="89"/>
        <end position="99"/>
    </location>
</feature>
<evidence type="ECO:0000256" key="1">
    <source>
        <dbReference type="SAM" id="MobiDB-lite"/>
    </source>
</evidence>
<dbReference type="AlphaFoldDB" id="A0AAV7WY35"/>
<feature type="compositionally biased region" description="Basic and acidic residues" evidence="1">
    <location>
        <begin position="58"/>
        <end position="71"/>
    </location>
</feature>
<name>A0AAV7WY35_PLEWA</name>
<evidence type="ECO:0000313" key="2">
    <source>
        <dbReference type="EMBL" id="KAJ1219052.1"/>
    </source>
</evidence>
<evidence type="ECO:0000313" key="3">
    <source>
        <dbReference type="Proteomes" id="UP001066276"/>
    </source>
</evidence>
<keyword evidence="3" id="KW-1185">Reference proteome</keyword>
<organism evidence="2 3">
    <name type="scientific">Pleurodeles waltl</name>
    <name type="common">Iberian ribbed newt</name>
    <dbReference type="NCBI Taxonomy" id="8319"/>
    <lineage>
        <taxon>Eukaryota</taxon>
        <taxon>Metazoa</taxon>
        <taxon>Chordata</taxon>
        <taxon>Craniata</taxon>
        <taxon>Vertebrata</taxon>
        <taxon>Euteleostomi</taxon>
        <taxon>Amphibia</taxon>
        <taxon>Batrachia</taxon>
        <taxon>Caudata</taxon>
        <taxon>Salamandroidea</taxon>
        <taxon>Salamandridae</taxon>
        <taxon>Pleurodelinae</taxon>
        <taxon>Pleurodeles</taxon>
    </lineage>
</organism>
<sequence>MCAGPGPSEVAPPMPPILLASASSEVSSRVDGRLPWKLITNFYQKVDKAPLPQQTSEKTNEKLKEKERVESKVQWGDLEKNYNITDQGEGVDGDGEPDECLARDSEKRAAGSIASFWLDH</sequence>
<reference evidence="2" key="1">
    <citation type="journal article" date="2022" name="bioRxiv">
        <title>Sequencing and chromosome-scale assembly of the giantPleurodeles waltlgenome.</title>
        <authorList>
            <person name="Brown T."/>
            <person name="Elewa A."/>
            <person name="Iarovenko S."/>
            <person name="Subramanian E."/>
            <person name="Araus A.J."/>
            <person name="Petzold A."/>
            <person name="Susuki M."/>
            <person name="Suzuki K.-i.T."/>
            <person name="Hayashi T."/>
            <person name="Toyoda A."/>
            <person name="Oliveira C."/>
            <person name="Osipova E."/>
            <person name="Leigh N.D."/>
            <person name="Simon A."/>
            <person name="Yun M.H."/>
        </authorList>
    </citation>
    <scope>NUCLEOTIDE SEQUENCE</scope>
    <source>
        <strain evidence="2">20211129_DDA</strain>
        <tissue evidence="2">Liver</tissue>
    </source>
</reference>
<proteinExistence type="predicted"/>
<comment type="caution">
    <text evidence="2">The sequence shown here is derived from an EMBL/GenBank/DDBJ whole genome shotgun (WGS) entry which is preliminary data.</text>
</comment>
<dbReference type="EMBL" id="JANPWB010000001">
    <property type="protein sequence ID" value="KAJ1219052.1"/>
    <property type="molecule type" value="Genomic_DNA"/>
</dbReference>
<dbReference type="Proteomes" id="UP001066276">
    <property type="component" value="Chromosome 1_1"/>
</dbReference>
<gene>
    <name evidence="2" type="ORF">NDU88_006623</name>
</gene>
<feature type="region of interest" description="Disordered" evidence="1">
    <location>
        <begin position="50"/>
        <end position="100"/>
    </location>
</feature>
<accession>A0AAV7WY35</accession>
<protein>
    <submittedName>
        <fullName evidence="2">Uncharacterized protein</fullName>
    </submittedName>
</protein>